<dbReference type="SMART" id="SM00487">
    <property type="entry name" value="DEXDc"/>
    <property type="match status" value="1"/>
</dbReference>
<dbReference type="Proteomes" id="UP000192783">
    <property type="component" value="Unassembled WGS sequence"/>
</dbReference>
<dbReference type="InterPro" id="IPR006474">
    <property type="entry name" value="Helicase_Cas3_CRISPR-ass_core"/>
</dbReference>
<dbReference type="Pfam" id="PF00270">
    <property type="entry name" value="DEAD"/>
    <property type="match status" value="1"/>
</dbReference>
<dbReference type="Gene3D" id="1.10.3210.30">
    <property type="match status" value="1"/>
</dbReference>
<keyword evidence="9" id="KW-0051">Antiviral defense</keyword>
<dbReference type="OrthoDB" id="9810236at2"/>
<proteinExistence type="inferred from homology"/>
<evidence type="ECO:0000256" key="11">
    <source>
        <dbReference type="SAM" id="MobiDB-lite"/>
    </source>
</evidence>
<dbReference type="InterPro" id="IPR001650">
    <property type="entry name" value="Helicase_C-like"/>
</dbReference>
<evidence type="ECO:0000256" key="1">
    <source>
        <dbReference type="ARBA" id="ARBA00006847"/>
    </source>
</evidence>
<dbReference type="InterPro" id="IPR011545">
    <property type="entry name" value="DEAD/DEAH_box_helicase_dom"/>
</dbReference>
<dbReference type="Pfam" id="PF18019">
    <property type="entry name" value="Cas3_HD"/>
    <property type="match status" value="1"/>
</dbReference>
<dbReference type="SMART" id="SM00490">
    <property type="entry name" value="HELICc"/>
    <property type="match status" value="1"/>
</dbReference>
<feature type="domain" description="Helicase C-terminal" evidence="12">
    <location>
        <begin position="271"/>
        <end position="427"/>
    </location>
</feature>
<evidence type="ECO:0000256" key="3">
    <source>
        <dbReference type="ARBA" id="ARBA00022722"/>
    </source>
</evidence>
<dbReference type="AlphaFoldDB" id="A0A1W1XWN5"/>
<dbReference type="GO" id="GO:0016787">
    <property type="term" value="F:hydrolase activity"/>
    <property type="evidence" value="ECO:0007669"/>
    <property type="project" value="UniProtKB-KW"/>
</dbReference>
<keyword evidence="3" id="KW-0540">Nuclease</keyword>
<keyword evidence="8" id="KW-0067">ATP-binding</keyword>
<dbReference type="Pfam" id="PF22590">
    <property type="entry name" value="Cas3-like_C_2"/>
    <property type="match status" value="1"/>
</dbReference>
<dbReference type="RefSeq" id="WP_084059015.1">
    <property type="nucleotide sequence ID" value="NZ_FWXF01000025.1"/>
</dbReference>
<dbReference type="InterPro" id="IPR050079">
    <property type="entry name" value="DEAD_box_RNA_helicase"/>
</dbReference>
<dbReference type="Gene3D" id="3.40.50.300">
    <property type="entry name" value="P-loop containing nucleotide triphosphate hydrolases"/>
    <property type="match status" value="2"/>
</dbReference>
<dbReference type="PANTHER" id="PTHR47959">
    <property type="entry name" value="ATP-DEPENDENT RNA HELICASE RHLE-RELATED"/>
    <property type="match status" value="1"/>
</dbReference>
<dbReference type="GO" id="GO:0003676">
    <property type="term" value="F:nucleic acid binding"/>
    <property type="evidence" value="ECO:0007669"/>
    <property type="project" value="InterPro"/>
</dbReference>
<keyword evidence="5" id="KW-0547">Nucleotide-binding</keyword>
<evidence type="ECO:0000313" key="15">
    <source>
        <dbReference type="Proteomes" id="UP000192783"/>
    </source>
</evidence>
<evidence type="ECO:0000259" key="12">
    <source>
        <dbReference type="PROSITE" id="PS51194"/>
    </source>
</evidence>
<sequence length="798" mass="90253">MDYSTFFQKATGFGGPYPYQQRLAVEDWPDLLDVPTGLGKTAGVTLAWLYKRGWRSGRRETEPDEATPRRLIWCLPMRVLVEQTAENIRAWLRRLHIFGEEAGQSKVSVHVLMGGEGDLKTWVEYPEEDMILVGTQDMLLSRALMRGYGMSRYQWPIHFALLHNDCLWAFDEVQLMGAGLPTSAQLEGFRRRFPLSRKSRSMWISATLNKDWLNTVDLRPHLDTLQSLSIDHGDREQAGDRLQAVKHLGQAPVSLTKETRKQQGLQDYIEALCDLVLKQHDTGAQTLVILNRVERAQRLYRLLRNRRREGSGDLLIHARFRAAERAEQARRLREEDDRDRIIVATQAIEAGVDISSKCLITELAPWASLVQRFGRCNRYGEHQGEGASVLWVDIEDDADPLPYSVEALAAARAKLTGLTSASSRDLPATEEPRPVSAVLRRKDLLELFNTDPDLSGFDVDVSDYIRDSGPPGLQVFWRDFPDDPNLPEPQSSPSREELCPVSLGQILEFSRRKDTVLWYWDTLDSRWTRLERDPRPGMTLLLRSADGGYEEKIGFDPTLKGPVSIPPTDEAAVEEGYTDDAFSRQDRPVELAQHLENVAVQVGSLCSAVGETDYRDYVVRAGRWHDLGKSHPIFQATLHACEEAPPGFLAKSPCKAKHERPYFRHELASMLGWLAQHNGQPNADLIAYLIAAHHGKVRMSLRAMPAEEAPAHVTRFARGVWEGDRLPALHFDGEHSEETTLKLALMEIGKGEQGPSWIERTLRLLHEHGPFRLAWLETLVRIADWRASAAEQQGAHGP</sequence>
<reference evidence="14 15" key="1">
    <citation type="submission" date="2017-04" db="EMBL/GenBank/DDBJ databases">
        <authorList>
            <person name="Afonso C.L."/>
            <person name="Miller P.J."/>
            <person name="Scott M.A."/>
            <person name="Spackman E."/>
            <person name="Goraichik I."/>
            <person name="Dimitrov K.M."/>
            <person name="Suarez D.L."/>
            <person name="Swayne D.E."/>
        </authorList>
    </citation>
    <scope>NUCLEOTIDE SEQUENCE [LARGE SCALE GENOMIC DNA]</scope>
    <source>
        <strain evidence="14 15">DSM 13146</strain>
    </source>
</reference>
<dbReference type="InterPro" id="IPR038257">
    <property type="entry name" value="CRISPR-assoc_Cas3_HD_sf"/>
</dbReference>
<keyword evidence="15" id="KW-1185">Reference proteome</keyword>
<dbReference type="NCBIfam" id="TIGR01596">
    <property type="entry name" value="cas3_HD"/>
    <property type="match status" value="1"/>
</dbReference>
<dbReference type="SUPFAM" id="SSF52540">
    <property type="entry name" value="P-loop containing nucleoside triphosphate hydrolases"/>
    <property type="match status" value="1"/>
</dbReference>
<dbReference type="InterPro" id="IPR027417">
    <property type="entry name" value="P-loop_NTPase"/>
</dbReference>
<comment type="similarity">
    <text evidence="2">In the central section; belongs to the CRISPR-associated helicase Cas3 family.</text>
</comment>
<dbReference type="STRING" id="1121390.SAMN02746041_03128"/>
<keyword evidence="6" id="KW-0378">Hydrolase</keyword>
<evidence type="ECO:0000256" key="9">
    <source>
        <dbReference type="ARBA" id="ARBA00023118"/>
    </source>
</evidence>
<dbReference type="GO" id="GO:0046872">
    <property type="term" value="F:metal ion binding"/>
    <property type="evidence" value="ECO:0007669"/>
    <property type="project" value="UniProtKB-KW"/>
</dbReference>
<dbReference type="EMBL" id="FWXF01000025">
    <property type="protein sequence ID" value="SMC27941.1"/>
    <property type="molecule type" value="Genomic_DNA"/>
</dbReference>
<evidence type="ECO:0000256" key="7">
    <source>
        <dbReference type="ARBA" id="ARBA00022806"/>
    </source>
</evidence>
<evidence type="ECO:0000256" key="6">
    <source>
        <dbReference type="ARBA" id="ARBA00022801"/>
    </source>
</evidence>
<evidence type="ECO:0000256" key="10">
    <source>
        <dbReference type="ARBA" id="ARBA00038437"/>
    </source>
</evidence>
<evidence type="ECO:0000313" key="14">
    <source>
        <dbReference type="EMBL" id="SMC27941.1"/>
    </source>
</evidence>
<evidence type="ECO:0000256" key="8">
    <source>
        <dbReference type="ARBA" id="ARBA00022840"/>
    </source>
</evidence>
<dbReference type="GO" id="GO:0003724">
    <property type="term" value="F:RNA helicase activity"/>
    <property type="evidence" value="ECO:0007669"/>
    <property type="project" value="TreeGrafter"/>
</dbReference>
<dbReference type="PROSITE" id="PS51194">
    <property type="entry name" value="HELICASE_CTER"/>
    <property type="match status" value="1"/>
</dbReference>
<dbReference type="GO" id="GO:0051607">
    <property type="term" value="P:defense response to virus"/>
    <property type="evidence" value="ECO:0007669"/>
    <property type="project" value="UniProtKB-KW"/>
</dbReference>
<dbReference type="InterPro" id="IPR006483">
    <property type="entry name" value="CRISPR-assoc_Cas3_HD"/>
</dbReference>
<protein>
    <submittedName>
        <fullName evidence="14">CRISPR-associated endonuclease/helicase Cas3</fullName>
    </submittedName>
</protein>
<dbReference type="GO" id="GO:0005829">
    <property type="term" value="C:cytosol"/>
    <property type="evidence" value="ECO:0007669"/>
    <property type="project" value="TreeGrafter"/>
</dbReference>
<dbReference type="PANTHER" id="PTHR47959:SF16">
    <property type="entry name" value="CRISPR-ASSOCIATED NUCLEASE_HELICASE CAS3-RELATED"/>
    <property type="match status" value="1"/>
</dbReference>
<evidence type="ECO:0000256" key="4">
    <source>
        <dbReference type="ARBA" id="ARBA00022723"/>
    </source>
</evidence>
<name>A0A1W1XWN5_9BACT</name>
<accession>A0A1W1XWN5</accession>
<gene>
    <name evidence="14" type="ORF">SAMN02746041_03128</name>
</gene>
<dbReference type="GO" id="GO:0004519">
    <property type="term" value="F:endonuclease activity"/>
    <property type="evidence" value="ECO:0007669"/>
    <property type="project" value="UniProtKB-KW"/>
</dbReference>
<dbReference type="InterPro" id="IPR014001">
    <property type="entry name" value="Helicase_ATP-bd"/>
</dbReference>
<evidence type="ECO:0000256" key="5">
    <source>
        <dbReference type="ARBA" id="ARBA00022741"/>
    </source>
</evidence>
<keyword evidence="14" id="KW-0255">Endonuclease</keyword>
<keyword evidence="7 14" id="KW-0347">Helicase</keyword>
<dbReference type="SUPFAM" id="SSF109604">
    <property type="entry name" value="HD-domain/PDEase-like"/>
    <property type="match status" value="1"/>
</dbReference>
<feature type="region of interest" description="Disordered" evidence="11">
    <location>
        <begin position="479"/>
        <end position="498"/>
    </location>
</feature>
<dbReference type="InterPro" id="IPR054712">
    <property type="entry name" value="Cas3-like_dom"/>
</dbReference>
<dbReference type="NCBIfam" id="TIGR01587">
    <property type="entry name" value="cas3_core"/>
    <property type="match status" value="1"/>
</dbReference>
<evidence type="ECO:0000259" key="13">
    <source>
        <dbReference type="PROSITE" id="PS51643"/>
    </source>
</evidence>
<dbReference type="GO" id="GO:0005524">
    <property type="term" value="F:ATP binding"/>
    <property type="evidence" value="ECO:0007669"/>
    <property type="project" value="UniProtKB-KW"/>
</dbReference>
<organism evidence="14 15">
    <name type="scientific">Desulfacinum hydrothermale DSM 13146</name>
    <dbReference type="NCBI Taxonomy" id="1121390"/>
    <lineage>
        <taxon>Bacteria</taxon>
        <taxon>Pseudomonadati</taxon>
        <taxon>Thermodesulfobacteriota</taxon>
        <taxon>Syntrophobacteria</taxon>
        <taxon>Syntrophobacterales</taxon>
        <taxon>Syntrophobacteraceae</taxon>
        <taxon>Desulfacinum</taxon>
    </lineage>
</organism>
<evidence type="ECO:0000256" key="2">
    <source>
        <dbReference type="ARBA" id="ARBA00009046"/>
    </source>
</evidence>
<feature type="domain" description="HD Cas3-type" evidence="13">
    <location>
        <begin position="584"/>
        <end position="786"/>
    </location>
</feature>
<keyword evidence="4" id="KW-0479">Metal-binding</keyword>
<comment type="similarity">
    <text evidence="1">In the N-terminal section; belongs to the CRISPR-associated nuclease Cas3-HD family.</text>
</comment>
<dbReference type="PROSITE" id="PS51643">
    <property type="entry name" value="HD_CAS3"/>
    <property type="match status" value="1"/>
</dbReference>
<comment type="similarity">
    <text evidence="10">Belongs to the DEAD box helicase family.</text>
</comment>